<dbReference type="AlphaFoldDB" id="A0A1H2DS47"/>
<gene>
    <name evidence="1" type="ORF">SAMN04488548_12049</name>
</gene>
<protein>
    <submittedName>
        <fullName evidence="1">Uncharacterized protein</fullName>
    </submittedName>
</protein>
<name>A0A1H2DS47_9ACTN</name>
<dbReference type="STRING" id="158898.SAMN04488548_12049"/>
<evidence type="ECO:0000313" key="1">
    <source>
        <dbReference type="EMBL" id="SDT85697.1"/>
    </source>
</evidence>
<reference evidence="1 2" key="1">
    <citation type="submission" date="2016-10" db="EMBL/GenBank/DDBJ databases">
        <authorList>
            <person name="de Groot N.N."/>
        </authorList>
    </citation>
    <scope>NUCLEOTIDE SEQUENCE [LARGE SCALE GENOMIC DNA]</scope>
    <source>
        <strain evidence="1 2">DSM 44215</strain>
    </source>
</reference>
<dbReference type="Proteomes" id="UP000183180">
    <property type="component" value="Unassembled WGS sequence"/>
</dbReference>
<proteinExistence type="predicted"/>
<accession>A0A1H2DS47</accession>
<dbReference type="EMBL" id="FNLM01000020">
    <property type="protein sequence ID" value="SDT85697.1"/>
    <property type="molecule type" value="Genomic_DNA"/>
</dbReference>
<evidence type="ECO:0000313" key="2">
    <source>
        <dbReference type="Proteomes" id="UP000183180"/>
    </source>
</evidence>
<sequence>MKRRYERMGGVVRSVDVGGVAAEEDGVMTGFSADVKAAAAVRRWVAAKSKPTVYRTGQDYHHELTAHGRIERPTDQRLSNCLLVCRGCHDFIGRNPAQAYAKAGWCRSSAASSDVAVLLSAGGRCSMMRGVEVCDAVAEVPESYLLWGRSRAVPECAARRGALRTPFPATGAEKTRHIPAWENQRRQRMSNNKKAFDGEAFKALSGQGAGCRGGSGGNGATSCSLGVARTAVRVVVTRTRKGYQWAQIAATAGGAISRKRMTRSRMRLRAASVRPLWWVGW</sequence>
<organism evidence="1 2">
    <name type="scientific">Gordonia westfalica</name>
    <dbReference type="NCBI Taxonomy" id="158898"/>
    <lineage>
        <taxon>Bacteria</taxon>
        <taxon>Bacillati</taxon>
        <taxon>Actinomycetota</taxon>
        <taxon>Actinomycetes</taxon>
        <taxon>Mycobacteriales</taxon>
        <taxon>Gordoniaceae</taxon>
        <taxon>Gordonia</taxon>
    </lineage>
</organism>